<dbReference type="OrthoDB" id="9792756at2"/>
<dbReference type="AlphaFoldDB" id="A0A2T0BQD0"/>
<name>A0A2T0BQD0_9CLOT</name>
<dbReference type="Gene3D" id="2.60.120.370">
    <property type="entry name" value="YhcH/YjgK/YiaL"/>
    <property type="match status" value="1"/>
</dbReference>
<dbReference type="PANTHER" id="PTHR34986">
    <property type="entry name" value="EVOLVED BETA-GALACTOSIDASE SUBUNIT BETA"/>
    <property type="match status" value="1"/>
</dbReference>
<sequence length="150" mass="17372">MIVDKVVNAEQYYKLSPRIEKAFKYIRNTDLTDIKPGKYAIEDDKVFAVVSEYKTKSLKEGLWEAHRKYIDIQCIVSGKEKMGYCCSDYMKTTIEYDEKKDILFMDGQGDFLTIYEGEFALFTPKDAHMPGIEVDDSQVVKKILVKILVD</sequence>
<accession>A0A2T0BQD0</accession>
<protein>
    <submittedName>
        <fullName evidence="1">Toxin-antitoxin biofilm protein TabA</fullName>
    </submittedName>
</protein>
<evidence type="ECO:0000313" key="1">
    <source>
        <dbReference type="EMBL" id="PRR86066.1"/>
    </source>
</evidence>
<dbReference type="InterPro" id="IPR004375">
    <property type="entry name" value="NanQ/TabA/YiaL"/>
</dbReference>
<proteinExistence type="predicted"/>
<reference evidence="1 2" key="1">
    <citation type="submission" date="2018-03" db="EMBL/GenBank/DDBJ databases">
        <title>Genome sequence of Clostridium luticellarii DSM 29923.</title>
        <authorList>
            <person name="Poehlein A."/>
            <person name="Daniel R."/>
        </authorList>
    </citation>
    <scope>NUCLEOTIDE SEQUENCE [LARGE SCALE GENOMIC DNA]</scope>
    <source>
        <strain evidence="1 2">DSM 29923</strain>
    </source>
</reference>
<dbReference type="SUPFAM" id="SSF51197">
    <property type="entry name" value="Clavaminate synthase-like"/>
    <property type="match status" value="1"/>
</dbReference>
<gene>
    <name evidence="1" type="primary">tabA</name>
    <name evidence="1" type="ORF">CLLU_08980</name>
</gene>
<dbReference type="GO" id="GO:0005829">
    <property type="term" value="C:cytosol"/>
    <property type="evidence" value="ECO:0007669"/>
    <property type="project" value="TreeGrafter"/>
</dbReference>
<dbReference type="PANTHER" id="PTHR34986:SF1">
    <property type="entry name" value="PROTEIN YIAL"/>
    <property type="match status" value="1"/>
</dbReference>
<dbReference type="InterPro" id="IPR037012">
    <property type="entry name" value="NanQ/TabA/YiaL_sf"/>
</dbReference>
<organism evidence="1 2">
    <name type="scientific">Clostridium luticellarii</name>
    <dbReference type="NCBI Taxonomy" id="1691940"/>
    <lineage>
        <taxon>Bacteria</taxon>
        <taxon>Bacillati</taxon>
        <taxon>Bacillota</taxon>
        <taxon>Clostridia</taxon>
        <taxon>Eubacteriales</taxon>
        <taxon>Clostridiaceae</taxon>
        <taxon>Clostridium</taxon>
    </lineage>
</organism>
<dbReference type="EMBL" id="PVXP01000008">
    <property type="protein sequence ID" value="PRR86066.1"/>
    <property type="molecule type" value="Genomic_DNA"/>
</dbReference>
<keyword evidence="2" id="KW-1185">Reference proteome</keyword>
<dbReference type="NCBIfam" id="TIGR00022">
    <property type="entry name" value="YhcH/YjgK/YiaL family protein"/>
    <property type="match status" value="1"/>
</dbReference>
<dbReference type="RefSeq" id="WP_106008388.1">
    <property type="nucleotide sequence ID" value="NZ_JALCPJ010000006.1"/>
</dbReference>
<comment type="caution">
    <text evidence="1">The sequence shown here is derived from an EMBL/GenBank/DDBJ whole genome shotgun (WGS) entry which is preliminary data.</text>
</comment>
<evidence type="ECO:0000313" key="2">
    <source>
        <dbReference type="Proteomes" id="UP000237798"/>
    </source>
</evidence>
<dbReference type="Pfam" id="PF04074">
    <property type="entry name" value="DUF386"/>
    <property type="match status" value="1"/>
</dbReference>
<dbReference type="Proteomes" id="UP000237798">
    <property type="component" value="Unassembled WGS sequence"/>
</dbReference>